<proteinExistence type="predicted"/>
<dbReference type="InterPro" id="IPR021215">
    <property type="entry name" value="DUF2752"/>
</dbReference>
<name>A0A3M8SST4_9GAMM</name>
<dbReference type="EMBL" id="RIBS01000009">
    <property type="protein sequence ID" value="RNF82284.1"/>
    <property type="molecule type" value="Genomic_DNA"/>
</dbReference>
<feature type="transmembrane region" description="Helical" evidence="1">
    <location>
        <begin position="107"/>
        <end position="125"/>
    </location>
</feature>
<protein>
    <submittedName>
        <fullName evidence="2">DUF2752 domain-containing protein</fullName>
    </submittedName>
</protein>
<sequence length="139" mass="15250">MRPSRRLPMKAAVVAVALVAIAGGFWVLRTFDPNAVGNLFPRCMFHALTGWFCPGCGMTRALHALAQGDLPRALSMNVLLVPMLAAALLIAWQELGNRRLLGPTARAWLYSPALWIGLLLVFGVLRNLPWWPLRLLAPG</sequence>
<feature type="transmembrane region" description="Helical" evidence="1">
    <location>
        <begin position="7"/>
        <end position="27"/>
    </location>
</feature>
<dbReference type="AlphaFoldDB" id="A0A3M8SST4"/>
<evidence type="ECO:0000256" key="1">
    <source>
        <dbReference type="SAM" id="Phobius"/>
    </source>
</evidence>
<dbReference type="OrthoDB" id="5966662at2"/>
<reference evidence="2 3" key="1">
    <citation type="submission" date="2018-11" db="EMBL/GenBank/DDBJ databases">
        <title>Lysobacter cryohumiis sp. nov., isolated from soil in the Tianshan Mountains, Xinjiang, China.</title>
        <authorList>
            <person name="Luo Y."/>
            <person name="Sheng H."/>
        </authorList>
    </citation>
    <scope>NUCLEOTIDE SEQUENCE [LARGE SCALE GENOMIC DNA]</scope>
    <source>
        <strain evidence="2 3">ZS60</strain>
    </source>
</reference>
<feature type="transmembrane region" description="Helical" evidence="1">
    <location>
        <begin position="74"/>
        <end position="95"/>
    </location>
</feature>
<keyword evidence="1" id="KW-0472">Membrane</keyword>
<dbReference type="Proteomes" id="UP000267049">
    <property type="component" value="Unassembled WGS sequence"/>
</dbReference>
<comment type="caution">
    <text evidence="2">The sequence shown here is derived from an EMBL/GenBank/DDBJ whole genome shotgun (WGS) entry which is preliminary data.</text>
</comment>
<feature type="transmembrane region" description="Helical" evidence="1">
    <location>
        <begin position="39"/>
        <end position="62"/>
    </location>
</feature>
<keyword evidence="1" id="KW-1133">Transmembrane helix</keyword>
<organism evidence="2 3">
    <name type="scientific">Montanilutibacter psychrotolerans</name>
    <dbReference type="NCBI Taxonomy" id="1327343"/>
    <lineage>
        <taxon>Bacteria</taxon>
        <taxon>Pseudomonadati</taxon>
        <taxon>Pseudomonadota</taxon>
        <taxon>Gammaproteobacteria</taxon>
        <taxon>Lysobacterales</taxon>
        <taxon>Lysobacteraceae</taxon>
        <taxon>Montanilutibacter</taxon>
    </lineage>
</organism>
<gene>
    <name evidence="2" type="ORF">EER27_15130</name>
</gene>
<dbReference type="Pfam" id="PF10825">
    <property type="entry name" value="DUF2752"/>
    <property type="match status" value="1"/>
</dbReference>
<keyword evidence="3" id="KW-1185">Reference proteome</keyword>
<evidence type="ECO:0000313" key="2">
    <source>
        <dbReference type="EMBL" id="RNF82284.1"/>
    </source>
</evidence>
<keyword evidence="1" id="KW-0812">Transmembrane</keyword>
<evidence type="ECO:0000313" key="3">
    <source>
        <dbReference type="Proteomes" id="UP000267049"/>
    </source>
</evidence>
<accession>A0A3M8SST4</accession>